<dbReference type="GO" id="GO:0005886">
    <property type="term" value="C:plasma membrane"/>
    <property type="evidence" value="ECO:0007669"/>
    <property type="project" value="UniProtKB-SubCell"/>
</dbReference>
<keyword evidence="2" id="KW-0813">Transport</keyword>
<protein>
    <submittedName>
        <fullName evidence="10">ABC transporter permease</fullName>
    </submittedName>
</protein>
<evidence type="ECO:0000313" key="10">
    <source>
        <dbReference type="EMBL" id="KKW05335.1"/>
    </source>
</evidence>
<dbReference type="InterPro" id="IPR003838">
    <property type="entry name" value="ABC3_permease_C"/>
</dbReference>
<gene>
    <name evidence="10" type="ORF">UY40_C0023G0005</name>
</gene>
<dbReference type="PATRIC" id="fig|1618342.3.peg.595"/>
<proteinExistence type="predicted"/>
<evidence type="ECO:0000259" key="9">
    <source>
        <dbReference type="Pfam" id="PF12704"/>
    </source>
</evidence>
<dbReference type="Pfam" id="PF12704">
    <property type="entry name" value="MacB_PCD"/>
    <property type="match status" value="1"/>
</dbReference>
<organism evidence="10 11">
    <name type="scientific">candidate division CPR1 bacterium GW2011_GWC1_49_13</name>
    <dbReference type="NCBI Taxonomy" id="1618342"/>
    <lineage>
        <taxon>Bacteria</taxon>
        <taxon>candidate division CPR1</taxon>
    </lineage>
</organism>
<keyword evidence="6 7" id="KW-0472">Membrane</keyword>
<dbReference type="PANTHER" id="PTHR43738:SF1">
    <property type="entry name" value="HEMIN TRANSPORT SYSTEM PERMEASE PROTEIN HRTB-RELATED"/>
    <property type="match status" value="1"/>
</dbReference>
<dbReference type="AlphaFoldDB" id="A0A0G1VGB5"/>
<keyword evidence="4 7" id="KW-0812">Transmembrane</keyword>
<evidence type="ECO:0000259" key="8">
    <source>
        <dbReference type="Pfam" id="PF02687"/>
    </source>
</evidence>
<evidence type="ECO:0000313" key="11">
    <source>
        <dbReference type="Proteomes" id="UP000034119"/>
    </source>
</evidence>
<dbReference type="PANTHER" id="PTHR43738">
    <property type="entry name" value="ABC TRANSPORTER, MEMBRANE PROTEIN"/>
    <property type="match status" value="1"/>
</dbReference>
<accession>A0A0G1VGB5</accession>
<dbReference type="Pfam" id="PF02687">
    <property type="entry name" value="FtsX"/>
    <property type="match status" value="1"/>
</dbReference>
<feature type="transmembrane region" description="Helical" evidence="7">
    <location>
        <begin position="295"/>
        <end position="322"/>
    </location>
</feature>
<feature type="domain" description="MacB-like periplasmic core" evidence="9">
    <location>
        <begin position="23"/>
        <end position="224"/>
    </location>
</feature>
<keyword evidence="3" id="KW-1003">Cell membrane</keyword>
<sequence>MIKRTKMPSLAVKNLLAEKTRLLISVGGVALSVLIILVIISLYSGWKDLIANYIRSIPVDFWVTQEGAADMSHSVSILPSSLKGTLEQIAGVGEVHRLVGRQISLDVKGEEVHLRVFGYDTQTGIGGPPRMLRGKNTPSRGEIVIDRVFAQENKLNVDDELTIADRTFKVVGISDDGNYIFAQLAFIPIEDAEDLFEMQVFTNWFLVKAKAGEDLASLKVRLEDLTSGLTVSPKQEFLEENQKLVTETFLPIIGVLVFISFLVGVAVVGLTVYTATIEKSREYGVLKALGASNSYLYRTIIIQSLISGVLGFILGTALSYGVNYVAIYFVPEFVTKVRIPDVIGVFGAVVVMSIIASYIPIRRIAQIDPMKVFKS</sequence>
<dbReference type="InterPro" id="IPR051125">
    <property type="entry name" value="ABC-4/HrtB_transporter"/>
</dbReference>
<dbReference type="Proteomes" id="UP000034119">
    <property type="component" value="Unassembled WGS sequence"/>
</dbReference>
<dbReference type="EMBL" id="LCPW01000023">
    <property type="protein sequence ID" value="KKW05335.1"/>
    <property type="molecule type" value="Genomic_DNA"/>
</dbReference>
<comment type="caution">
    <text evidence="10">The sequence shown here is derived from an EMBL/GenBank/DDBJ whole genome shotgun (WGS) entry which is preliminary data.</text>
</comment>
<feature type="domain" description="ABC3 transporter permease C-terminal" evidence="8">
    <location>
        <begin position="255"/>
        <end position="369"/>
    </location>
</feature>
<evidence type="ECO:0000256" key="3">
    <source>
        <dbReference type="ARBA" id="ARBA00022475"/>
    </source>
</evidence>
<dbReference type="STRING" id="1618342.UY40_C0023G0005"/>
<keyword evidence="5 7" id="KW-1133">Transmembrane helix</keyword>
<comment type="subcellular location">
    <subcellularLocation>
        <location evidence="1">Cell membrane</location>
        <topology evidence="1">Multi-pass membrane protein</topology>
    </subcellularLocation>
</comment>
<feature type="transmembrane region" description="Helical" evidence="7">
    <location>
        <begin position="21"/>
        <end position="46"/>
    </location>
</feature>
<feature type="transmembrane region" description="Helical" evidence="7">
    <location>
        <begin position="249"/>
        <end position="274"/>
    </location>
</feature>
<evidence type="ECO:0000256" key="1">
    <source>
        <dbReference type="ARBA" id="ARBA00004651"/>
    </source>
</evidence>
<evidence type="ECO:0000256" key="4">
    <source>
        <dbReference type="ARBA" id="ARBA00022692"/>
    </source>
</evidence>
<feature type="transmembrane region" description="Helical" evidence="7">
    <location>
        <begin position="342"/>
        <end position="361"/>
    </location>
</feature>
<name>A0A0G1VGB5_9BACT</name>
<evidence type="ECO:0000256" key="6">
    <source>
        <dbReference type="ARBA" id="ARBA00023136"/>
    </source>
</evidence>
<evidence type="ECO:0000256" key="2">
    <source>
        <dbReference type="ARBA" id="ARBA00022448"/>
    </source>
</evidence>
<evidence type="ECO:0000256" key="5">
    <source>
        <dbReference type="ARBA" id="ARBA00022989"/>
    </source>
</evidence>
<reference evidence="10 11" key="1">
    <citation type="journal article" date="2015" name="Nature">
        <title>rRNA introns, odd ribosomes, and small enigmatic genomes across a large radiation of phyla.</title>
        <authorList>
            <person name="Brown C.T."/>
            <person name="Hug L.A."/>
            <person name="Thomas B.C."/>
            <person name="Sharon I."/>
            <person name="Castelle C.J."/>
            <person name="Singh A."/>
            <person name="Wilkins M.J."/>
            <person name="Williams K.H."/>
            <person name="Banfield J.F."/>
        </authorList>
    </citation>
    <scope>NUCLEOTIDE SEQUENCE [LARGE SCALE GENOMIC DNA]</scope>
</reference>
<evidence type="ECO:0000256" key="7">
    <source>
        <dbReference type="SAM" id="Phobius"/>
    </source>
</evidence>
<dbReference type="InterPro" id="IPR025857">
    <property type="entry name" value="MacB_PCD"/>
</dbReference>